<dbReference type="GO" id="GO:0003677">
    <property type="term" value="F:DNA binding"/>
    <property type="evidence" value="ECO:0007669"/>
    <property type="project" value="InterPro"/>
</dbReference>
<keyword evidence="3" id="KW-0547">Nucleotide-binding</keyword>
<dbReference type="NCBIfam" id="TIGR01128">
    <property type="entry name" value="holA"/>
    <property type="match status" value="1"/>
</dbReference>
<accession>A0A1F6E880</accession>
<dbReference type="Gene3D" id="1.10.8.60">
    <property type="match status" value="1"/>
</dbReference>
<dbReference type="NCBIfam" id="TIGR02397">
    <property type="entry name" value="dnaX_nterm"/>
    <property type="match status" value="1"/>
</dbReference>
<feature type="domain" description="AAA+ ATPase" evidence="4">
    <location>
        <begin position="41"/>
        <end position="162"/>
    </location>
</feature>
<evidence type="ECO:0000256" key="2">
    <source>
        <dbReference type="ARBA" id="ARBA00049244"/>
    </source>
</evidence>
<comment type="similarity">
    <text evidence="3">Belongs to the DnaX/STICHEL family.</text>
</comment>
<comment type="function">
    <text evidence="3">DNA polymerase III is a complex, multichain enzyme responsible for most of the replicative synthesis in bacteria. This DNA polymerase also exhibits 3' to 5' exonuclease activity.</text>
</comment>
<comment type="subunit">
    <text evidence="3">DNA polymerase III contains a core (composed of alpha, epsilon and theta chains) that associates with a tau subunit. This core dimerizes to form the POLIII' complex. PolIII' associates with the gamma complex (composed of gamma, delta, delta', psi and chi chains) and with the beta chain to form the complete DNA polymerase III complex.</text>
</comment>
<dbReference type="Proteomes" id="UP000176689">
    <property type="component" value="Unassembled WGS sequence"/>
</dbReference>
<dbReference type="SUPFAM" id="SSF52540">
    <property type="entry name" value="P-loop containing nucleoside triphosphate hydrolases"/>
    <property type="match status" value="1"/>
</dbReference>
<evidence type="ECO:0000256" key="3">
    <source>
        <dbReference type="RuleBase" id="RU364063"/>
    </source>
</evidence>
<dbReference type="CDD" id="cd00009">
    <property type="entry name" value="AAA"/>
    <property type="match status" value="1"/>
</dbReference>
<keyword evidence="3" id="KW-0808">Transferase</keyword>
<dbReference type="GO" id="GO:0009360">
    <property type="term" value="C:DNA polymerase III complex"/>
    <property type="evidence" value="ECO:0007669"/>
    <property type="project" value="InterPro"/>
</dbReference>
<keyword evidence="3" id="KW-0548">Nucleotidyltransferase</keyword>
<dbReference type="Gene3D" id="3.40.50.300">
    <property type="entry name" value="P-loop containing nucleotide triphosphate hydrolases"/>
    <property type="match status" value="1"/>
</dbReference>
<dbReference type="PANTHER" id="PTHR11669:SF0">
    <property type="entry name" value="PROTEIN STICHEL-LIKE 2"/>
    <property type="match status" value="1"/>
</dbReference>
<dbReference type="Pfam" id="PF13177">
    <property type="entry name" value="DNA_pol3_delta2"/>
    <property type="match status" value="2"/>
</dbReference>
<comment type="caution">
    <text evidence="5">The sequence shown here is derived from an EMBL/GenBank/DDBJ whole genome shotgun (WGS) entry which is preliminary data.</text>
</comment>
<proteinExistence type="inferred from homology"/>
<dbReference type="SUPFAM" id="SSF48019">
    <property type="entry name" value="post-AAA+ oligomerization domain-like"/>
    <property type="match status" value="1"/>
</dbReference>
<dbReference type="AlphaFoldDB" id="A0A1F6E880"/>
<dbReference type="GO" id="GO:0005524">
    <property type="term" value="F:ATP binding"/>
    <property type="evidence" value="ECO:0007669"/>
    <property type="project" value="UniProtKB-KW"/>
</dbReference>
<dbReference type="EMBL" id="MFLP01000027">
    <property type="protein sequence ID" value="OGG69925.1"/>
    <property type="molecule type" value="Genomic_DNA"/>
</dbReference>
<organism evidence="5 6">
    <name type="scientific">Candidatus Kaiserbacteria bacterium RIFCSPHIGHO2_12_FULL_53_13</name>
    <dbReference type="NCBI Taxonomy" id="1798502"/>
    <lineage>
        <taxon>Bacteria</taxon>
        <taxon>Candidatus Kaiseribacteriota</taxon>
    </lineage>
</organism>
<dbReference type="GO" id="GO:0006261">
    <property type="term" value="P:DNA-templated DNA replication"/>
    <property type="evidence" value="ECO:0007669"/>
    <property type="project" value="TreeGrafter"/>
</dbReference>
<dbReference type="InterPro" id="IPR012763">
    <property type="entry name" value="DNA_pol_III_sug/sutau_N"/>
</dbReference>
<dbReference type="InterPro" id="IPR027417">
    <property type="entry name" value="P-loop_NTPase"/>
</dbReference>
<evidence type="ECO:0000259" key="4">
    <source>
        <dbReference type="SMART" id="SM00382"/>
    </source>
</evidence>
<dbReference type="PANTHER" id="PTHR11669">
    <property type="entry name" value="REPLICATION FACTOR C / DNA POLYMERASE III GAMMA-TAU SUBUNIT"/>
    <property type="match status" value="1"/>
</dbReference>
<evidence type="ECO:0000313" key="6">
    <source>
        <dbReference type="Proteomes" id="UP000176689"/>
    </source>
</evidence>
<dbReference type="SMART" id="SM00382">
    <property type="entry name" value="AAA"/>
    <property type="match status" value="1"/>
</dbReference>
<evidence type="ECO:0000256" key="1">
    <source>
        <dbReference type="ARBA" id="ARBA00022932"/>
    </source>
</evidence>
<dbReference type="InterPro" id="IPR050238">
    <property type="entry name" value="DNA_Rep/Repair_Clamp_Loader"/>
</dbReference>
<evidence type="ECO:0000313" key="5">
    <source>
        <dbReference type="EMBL" id="OGG69925.1"/>
    </source>
</evidence>
<name>A0A1F6E880_9BACT</name>
<dbReference type="Gene3D" id="1.20.272.10">
    <property type="match status" value="1"/>
</dbReference>
<protein>
    <recommendedName>
        <fullName evidence="3">DNA polymerase III subunit gamma/tau</fullName>
        <ecNumber evidence="3">2.7.7.7</ecNumber>
    </recommendedName>
</protein>
<keyword evidence="3" id="KW-0067">ATP-binding</keyword>
<comment type="catalytic activity">
    <reaction evidence="2 3">
        <text>DNA(n) + a 2'-deoxyribonucleoside 5'-triphosphate = DNA(n+1) + diphosphate</text>
        <dbReference type="Rhea" id="RHEA:22508"/>
        <dbReference type="Rhea" id="RHEA-COMP:17339"/>
        <dbReference type="Rhea" id="RHEA-COMP:17340"/>
        <dbReference type="ChEBI" id="CHEBI:33019"/>
        <dbReference type="ChEBI" id="CHEBI:61560"/>
        <dbReference type="ChEBI" id="CHEBI:173112"/>
        <dbReference type="EC" id="2.7.7.7"/>
    </reaction>
</comment>
<keyword evidence="1 3" id="KW-0239">DNA-directed DNA polymerase</keyword>
<gene>
    <name evidence="3" type="primary">dnaX</name>
    <name evidence="5" type="ORF">A3F27_02010</name>
</gene>
<sequence>MTKDTRHATLYRAYRPQTFGEVRGQEHVVRVLTGAIKNKKIAHAYLFSGSRGTGKTSVARILAREIGVSNKDLYEMDAASNRGIDEIRELREGVYAMPFESPYKFYIIDEAHMLTKDAWNAFLKTLEEPPAHCIFVLATTERDKIPETIQSRCEIYSFKQPTREVLAQIVSDVAKKEGYSLERSAAELMALLAEGSFRDALGILQKVLAVSENKKIEVKEVEDVSGAPRAELVRQLLMAIAKKDPSTALGTIRQAVSENMEPRVLTKLLIHRMRVVLLLRFAPEIVESLARELTESDLALAKELSKDPGVTSDTLRCLLDAYAQMAYAAVPHLPLELAVIDMGEKTAKIA</sequence>
<dbReference type="GO" id="GO:0003887">
    <property type="term" value="F:DNA-directed DNA polymerase activity"/>
    <property type="evidence" value="ECO:0007669"/>
    <property type="project" value="UniProtKB-KW"/>
</dbReference>
<keyword evidence="3" id="KW-0235">DNA replication</keyword>
<dbReference type="InterPro" id="IPR005790">
    <property type="entry name" value="DNA_polIII_delta"/>
</dbReference>
<dbReference type="InterPro" id="IPR008921">
    <property type="entry name" value="DNA_pol3_clamp-load_cplx_C"/>
</dbReference>
<dbReference type="EC" id="2.7.7.7" evidence="3"/>
<dbReference type="InterPro" id="IPR003593">
    <property type="entry name" value="AAA+_ATPase"/>
</dbReference>
<reference evidence="5 6" key="1">
    <citation type="journal article" date="2016" name="Nat. Commun.">
        <title>Thousands of microbial genomes shed light on interconnected biogeochemical processes in an aquifer system.</title>
        <authorList>
            <person name="Anantharaman K."/>
            <person name="Brown C.T."/>
            <person name="Hug L.A."/>
            <person name="Sharon I."/>
            <person name="Castelle C.J."/>
            <person name="Probst A.J."/>
            <person name="Thomas B.C."/>
            <person name="Singh A."/>
            <person name="Wilkins M.J."/>
            <person name="Karaoz U."/>
            <person name="Brodie E.L."/>
            <person name="Williams K.H."/>
            <person name="Hubbard S.S."/>
            <person name="Banfield J.F."/>
        </authorList>
    </citation>
    <scope>NUCLEOTIDE SEQUENCE [LARGE SCALE GENOMIC DNA]</scope>
</reference>